<dbReference type="EMBL" id="ML977559">
    <property type="protein sequence ID" value="KAF2006656.1"/>
    <property type="molecule type" value="Genomic_DNA"/>
</dbReference>
<dbReference type="Proteomes" id="UP000799779">
    <property type="component" value="Unassembled WGS sequence"/>
</dbReference>
<evidence type="ECO:0000313" key="4">
    <source>
        <dbReference type="Proteomes" id="UP000799779"/>
    </source>
</evidence>
<sequence>MKYNPVRIIRGTLDHELSYNLTRPYPRNRWYSSKLLVSVLFLALSVFFVLFNLANSGYDLQLRYTTNPNDTETQRHWFNRFTFGDDKLKARCQHLHLPVGYQFITTNLGLRYTVATITQNVAGEDLHTSMVSYLNNTLRDCEVDSINVHLEKADRSPPGGFYWSWQKSSPSISASCFVENEEGVFKISFVSKNLRLNNYDYVAVTNHTSHASIWWGTRILNNYWFGIRVVMAGELPDDNYHKKSQEITLANIDFDPGLTDNMTSRELFDIHWSWAFFFAKVLRSLVLVDLGNDHPPNLLLDEGLLQYALKPHNDFNRQGTAPIGPDLKDPNGHAPWGKVRGIPPPTSNITLKSSINMVKMEDAYARFRNMTGPLATKNASIYAQYVCSVPEAKGVATAFLFTLVATLALLQTAWVIFKWLMEVAMANDPMAMYCEGCFSREQKFPSSGSDGEHELSPMGSRDRGDHSPSTTTLLRQDNRLVDSSEDRGSWRRMSRRPGTI</sequence>
<feature type="transmembrane region" description="Helical" evidence="2">
    <location>
        <begin position="35"/>
        <end position="54"/>
    </location>
</feature>
<proteinExistence type="predicted"/>
<keyword evidence="2" id="KW-1133">Transmembrane helix</keyword>
<feature type="region of interest" description="Disordered" evidence="1">
    <location>
        <begin position="445"/>
        <end position="500"/>
    </location>
</feature>
<protein>
    <recommendedName>
        <fullName evidence="5">Transmembrane protein</fullName>
    </recommendedName>
</protein>
<feature type="transmembrane region" description="Helical" evidence="2">
    <location>
        <begin position="395"/>
        <end position="417"/>
    </location>
</feature>
<organism evidence="3 4">
    <name type="scientific">Amniculicola lignicola CBS 123094</name>
    <dbReference type="NCBI Taxonomy" id="1392246"/>
    <lineage>
        <taxon>Eukaryota</taxon>
        <taxon>Fungi</taxon>
        <taxon>Dikarya</taxon>
        <taxon>Ascomycota</taxon>
        <taxon>Pezizomycotina</taxon>
        <taxon>Dothideomycetes</taxon>
        <taxon>Pleosporomycetidae</taxon>
        <taxon>Pleosporales</taxon>
        <taxon>Amniculicolaceae</taxon>
        <taxon>Amniculicola</taxon>
    </lineage>
</organism>
<name>A0A6A5X2V4_9PLEO</name>
<reference evidence="3" key="1">
    <citation type="journal article" date="2020" name="Stud. Mycol.">
        <title>101 Dothideomycetes genomes: a test case for predicting lifestyles and emergence of pathogens.</title>
        <authorList>
            <person name="Haridas S."/>
            <person name="Albert R."/>
            <person name="Binder M."/>
            <person name="Bloem J."/>
            <person name="Labutti K."/>
            <person name="Salamov A."/>
            <person name="Andreopoulos B."/>
            <person name="Baker S."/>
            <person name="Barry K."/>
            <person name="Bills G."/>
            <person name="Bluhm B."/>
            <person name="Cannon C."/>
            <person name="Castanera R."/>
            <person name="Culley D."/>
            <person name="Daum C."/>
            <person name="Ezra D."/>
            <person name="Gonzalez J."/>
            <person name="Henrissat B."/>
            <person name="Kuo A."/>
            <person name="Liang C."/>
            <person name="Lipzen A."/>
            <person name="Lutzoni F."/>
            <person name="Magnuson J."/>
            <person name="Mondo S."/>
            <person name="Nolan M."/>
            <person name="Ohm R."/>
            <person name="Pangilinan J."/>
            <person name="Park H.-J."/>
            <person name="Ramirez L."/>
            <person name="Alfaro M."/>
            <person name="Sun H."/>
            <person name="Tritt A."/>
            <person name="Yoshinaga Y."/>
            <person name="Zwiers L.-H."/>
            <person name="Turgeon B."/>
            <person name="Goodwin S."/>
            <person name="Spatafora J."/>
            <person name="Crous P."/>
            <person name="Grigoriev I."/>
        </authorList>
    </citation>
    <scope>NUCLEOTIDE SEQUENCE</scope>
    <source>
        <strain evidence="3">CBS 123094</strain>
    </source>
</reference>
<gene>
    <name evidence="3" type="ORF">P154DRAFT_421868</name>
</gene>
<feature type="compositionally biased region" description="Basic and acidic residues" evidence="1">
    <location>
        <begin position="450"/>
        <end position="466"/>
    </location>
</feature>
<keyword evidence="4" id="KW-1185">Reference proteome</keyword>
<evidence type="ECO:0000313" key="3">
    <source>
        <dbReference type="EMBL" id="KAF2006656.1"/>
    </source>
</evidence>
<evidence type="ECO:0000256" key="1">
    <source>
        <dbReference type="SAM" id="MobiDB-lite"/>
    </source>
</evidence>
<evidence type="ECO:0008006" key="5">
    <source>
        <dbReference type="Google" id="ProtNLM"/>
    </source>
</evidence>
<evidence type="ECO:0000256" key="2">
    <source>
        <dbReference type="SAM" id="Phobius"/>
    </source>
</evidence>
<dbReference type="AlphaFoldDB" id="A0A6A5X2V4"/>
<accession>A0A6A5X2V4</accession>
<keyword evidence="2" id="KW-0472">Membrane</keyword>
<keyword evidence="2" id="KW-0812">Transmembrane</keyword>
<feature type="compositionally biased region" description="Basic residues" evidence="1">
    <location>
        <begin position="490"/>
        <end position="500"/>
    </location>
</feature>
<feature type="compositionally biased region" description="Basic and acidic residues" evidence="1">
    <location>
        <begin position="476"/>
        <end position="489"/>
    </location>
</feature>
<dbReference type="OrthoDB" id="3220769at2759"/>